<dbReference type="Proteomes" id="UP001164459">
    <property type="component" value="Chromosome"/>
</dbReference>
<protein>
    <submittedName>
        <fullName evidence="2">Uncharacterized protein</fullName>
    </submittedName>
</protein>
<dbReference type="RefSeq" id="WP_269040357.1">
    <property type="nucleotide sequence ID" value="NZ_CP114040.1"/>
</dbReference>
<reference evidence="2" key="1">
    <citation type="submission" date="2022-11" db="EMBL/GenBank/DDBJ databases">
        <title>Minimal conservation of predation-associated metabolite biosynthetic gene clusters underscores biosynthetic potential of Myxococcota including descriptions for ten novel species: Archangium lansinium sp. nov., Myxococcus landrumus sp. nov., Nannocystis bai.</title>
        <authorList>
            <person name="Ahearne A."/>
            <person name="Stevens C."/>
            <person name="Dowd S."/>
        </authorList>
    </citation>
    <scope>NUCLEOTIDE SEQUENCE</scope>
    <source>
        <strain evidence="2">Fl3</strain>
    </source>
</reference>
<name>A0ABY7HFD8_9BACT</name>
<evidence type="ECO:0000313" key="2">
    <source>
        <dbReference type="EMBL" id="WAS97991.1"/>
    </source>
</evidence>
<accession>A0ABY7HFD8</accession>
<feature type="region of interest" description="Disordered" evidence="1">
    <location>
        <begin position="143"/>
        <end position="164"/>
    </location>
</feature>
<evidence type="ECO:0000313" key="3">
    <source>
        <dbReference type="Proteomes" id="UP001164459"/>
    </source>
</evidence>
<sequence length="572" mass="61630">MAVRIQFTTLLVRIDRLTAVAPDGVAALTARWSPSWHDEHLLAVAFMDMGARDLAAELEAMGLVLRDTSTGERVWRDIAVVDYYDGPTLPCPWLECDLARHVAWLKGTVPGPIAGPEHEHEEAPVRVSPEKFQQLLQSQHPHLFAPAQPPAPAKPARPGRTRPGEHEAALLPLTQQIAAELLHIIPLSAKIEAVVLMAHFPHPGEVVKAGRVLHAIDGELRSMSLPPLTADTRRMLEQLSRYESGNRLTSIEIKIAADGRVTTNFGIAPPKSADELEDLLRRTYGSVPEAKAPRAPAPQGFFGKLKAMFGAGPRVTLHPQPTLRHIPPTEPLSLFLDPLDGIHEGWDDEPAAANASTTANASASARPAGGAPAFDLAAFHSLEAARVAGTPPPRPAGFTASGPQLVVPAQEGLFAAEARAFGRVALAEFHRERPDLRFDVANDRLTRDLGALGQLHFTAWNGNLNRADLDVDGLASLDELLERLQPVLVALGGLGPVSNALGTRSPAGTREPVPVTYDELRRYLVPDSPYGSKVFPCWLLGAPPHTRVGLDLSCGLPNNRPAFGYLVTIAHI</sequence>
<proteinExistence type="predicted"/>
<gene>
    <name evidence="2" type="ORF">O0S08_17765</name>
</gene>
<evidence type="ECO:0000256" key="1">
    <source>
        <dbReference type="SAM" id="MobiDB-lite"/>
    </source>
</evidence>
<dbReference type="EMBL" id="CP114040">
    <property type="protein sequence ID" value="WAS97991.1"/>
    <property type="molecule type" value="Genomic_DNA"/>
</dbReference>
<organism evidence="2 3">
    <name type="scientific">Nannocystis punicea</name>
    <dbReference type="NCBI Taxonomy" id="2995304"/>
    <lineage>
        <taxon>Bacteria</taxon>
        <taxon>Pseudomonadati</taxon>
        <taxon>Myxococcota</taxon>
        <taxon>Polyangia</taxon>
        <taxon>Nannocystales</taxon>
        <taxon>Nannocystaceae</taxon>
        <taxon>Nannocystis</taxon>
    </lineage>
</organism>
<keyword evidence="3" id="KW-1185">Reference proteome</keyword>